<gene>
    <name evidence="1" type="ORF">C5167_024574</name>
</gene>
<name>A0A4Y7JP01_PAPSO</name>
<dbReference type="AlphaFoldDB" id="A0A4Y7JP01"/>
<dbReference type="EMBL" id="CM010719">
    <property type="protein sequence ID" value="RZC62814.1"/>
    <property type="molecule type" value="Genomic_DNA"/>
</dbReference>
<accession>A0A4Y7JP01</accession>
<protein>
    <submittedName>
        <fullName evidence="1">Uncharacterized protein</fullName>
    </submittedName>
</protein>
<dbReference type="Proteomes" id="UP000316621">
    <property type="component" value="Chromosome 5"/>
</dbReference>
<sequence>MVTLRISALNMALVNIDW</sequence>
<evidence type="ECO:0000313" key="2">
    <source>
        <dbReference type="Proteomes" id="UP000316621"/>
    </source>
</evidence>
<proteinExistence type="predicted"/>
<reference evidence="1 2" key="1">
    <citation type="journal article" date="2018" name="Science">
        <title>The opium poppy genome and morphinan production.</title>
        <authorList>
            <person name="Guo L."/>
            <person name="Winzer T."/>
            <person name="Yang X."/>
            <person name="Li Y."/>
            <person name="Ning Z."/>
            <person name="He Z."/>
            <person name="Teodor R."/>
            <person name="Lu Y."/>
            <person name="Bowser T.A."/>
            <person name="Graham I.A."/>
            <person name="Ye K."/>
        </authorList>
    </citation>
    <scope>NUCLEOTIDE SEQUENCE [LARGE SCALE GENOMIC DNA]</scope>
    <source>
        <strain evidence="2">cv. HN1</strain>
        <tissue evidence="1">Leaves</tissue>
    </source>
</reference>
<keyword evidence="2" id="KW-1185">Reference proteome</keyword>
<evidence type="ECO:0000313" key="1">
    <source>
        <dbReference type="EMBL" id="RZC62814.1"/>
    </source>
</evidence>
<organism evidence="1 2">
    <name type="scientific">Papaver somniferum</name>
    <name type="common">Opium poppy</name>
    <dbReference type="NCBI Taxonomy" id="3469"/>
    <lineage>
        <taxon>Eukaryota</taxon>
        <taxon>Viridiplantae</taxon>
        <taxon>Streptophyta</taxon>
        <taxon>Embryophyta</taxon>
        <taxon>Tracheophyta</taxon>
        <taxon>Spermatophyta</taxon>
        <taxon>Magnoliopsida</taxon>
        <taxon>Ranunculales</taxon>
        <taxon>Papaveraceae</taxon>
        <taxon>Papaveroideae</taxon>
        <taxon>Papaver</taxon>
    </lineage>
</organism>